<reference evidence="1 2" key="1">
    <citation type="submission" date="2024-01" db="EMBL/GenBank/DDBJ databases">
        <title>The genomes of 5 underutilized Papilionoideae crops provide insights into root nodulation and disease resistanc.</title>
        <authorList>
            <person name="Jiang F."/>
        </authorList>
    </citation>
    <scope>NUCLEOTIDE SEQUENCE [LARGE SCALE GENOMIC DNA]</scope>
    <source>
        <strain evidence="1">DUOXIRENSHENG_FW03</strain>
        <tissue evidence="1">Leaves</tissue>
    </source>
</reference>
<evidence type="ECO:0000313" key="1">
    <source>
        <dbReference type="EMBL" id="KAK7381149.1"/>
    </source>
</evidence>
<comment type="caution">
    <text evidence="1">The sequence shown here is derived from an EMBL/GenBank/DDBJ whole genome shotgun (WGS) entry which is preliminary data.</text>
</comment>
<keyword evidence="2" id="KW-1185">Reference proteome</keyword>
<dbReference type="Proteomes" id="UP001386955">
    <property type="component" value="Unassembled WGS sequence"/>
</dbReference>
<accession>A0AAN9NXF3</accession>
<gene>
    <name evidence="1" type="ORF">VNO78_33675</name>
</gene>
<dbReference type="AlphaFoldDB" id="A0AAN9NXF3"/>
<dbReference type="EMBL" id="JAYMYS010000009">
    <property type="protein sequence ID" value="KAK7381149.1"/>
    <property type="molecule type" value="Genomic_DNA"/>
</dbReference>
<organism evidence="1 2">
    <name type="scientific">Psophocarpus tetragonolobus</name>
    <name type="common">Winged bean</name>
    <name type="synonym">Dolichos tetragonolobus</name>
    <dbReference type="NCBI Taxonomy" id="3891"/>
    <lineage>
        <taxon>Eukaryota</taxon>
        <taxon>Viridiplantae</taxon>
        <taxon>Streptophyta</taxon>
        <taxon>Embryophyta</taxon>
        <taxon>Tracheophyta</taxon>
        <taxon>Spermatophyta</taxon>
        <taxon>Magnoliopsida</taxon>
        <taxon>eudicotyledons</taxon>
        <taxon>Gunneridae</taxon>
        <taxon>Pentapetalae</taxon>
        <taxon>rosids</taxon>
        <taxon>fabids</taxon>
        <taxon>Fabales</taxon>
        <taxon>Fabaceae</taxon>
        <taxon>Papilionoideae</taxon>
        <taxon>50 kb inversion clade</taxon>
        <taxon>NPAAA clade</taxon>
        <taxon>indigoferoid/millettioid clade</taxon>
        <taxon>Phaseoleae</taxon>
        <taxon>Psophocarpus</taxon>
    </lineage>
</organism>
<sequence length="73" mass="8694">MSRKLQIVVFASFSRLMWKYRETCFFNVCPTHTMIRINLSSLVGYSSGCAYVSMYTRELVMHSYLQKWARKKL</sequence>
<name>A0AAN9NXF3_PSOTE</name>
<evidence type="ECO:0000313" key="2">
    <source>
        <dbReference type="Proteomes" id="UP001386955"/>
    </source>
</evidence>
<proteinExistence type="predicted"/>
<protein>
    <submittedName>
        <fullName evidence="1">Uncharacterized protein</fullName>
    </submittedName>
</protein>